<dbReference type="PANTHER" id="PTHR35706:SF1">
    <property type="entry name" value="EMBRYOGENESIS-LIKE PROTEIN"/>
    <property type="match status" value="1"/>
</dbReference>
<evidence type="ECO:0000313" key="2">
    <source>
        <dbReference type="EMBL" id="PWU90747.1"/>
    </source>
</evidence>
<feature type="coiled-coil region" evidence="1">
    <location>
        <begin position="60"/>
        <end position="107"/>
    </location>
</feature>
<dbReference type="VEuPathDB" id="TriTrypDB:BCY84_10839"/>
<evidence type="ECO:0000313" key="3">
    <source>
        <dbReference type="Proteomes" id="UP000246121"/>
    </source>
</evidence>
<sequence length="148" mass="16457">MQRSPLRPSGGAMYRHIMACLRVRRSAAVPPIAVTAVHVWFTSRRCCAGFPQGSEASAKLLELMDAFSEARELIEEAKESAGTVYAAEDMQEAKEQTEKTLALWRELQAHLESSGNLDGLNRLRREHDLKMSQLCAELEDAADTVSHD</sequence>
<dbReference type="VEuPathDB" id="TriTrypDB:TCDM_14073"/>
<dbReference type="AlphaFoldDB" id="A0A2V2V2A4"/>
<dbReference type="PANTHER" id="PTHR35706">
    <property type="entry name" value="F14O23.11 PROTEIN"/>
    <property type="match status" value="1"/>
</dbReference>
<dbReference type="VEuPathDB" id="TriTrypDB:TcG_04810"/>
<evidence type="ECO:0000256" key="1">
    <source>
        <dbReference type="SAM" id="Coils"/>
    </source>
</evidence>
<dbReference type="Proteomes" id="UP000246121">
    <property type="component" value="Unassembled WGS sequence"/>
</dbReference>
<dbReference type="VEuPathDB" id="TriTrypDB:C4B63_48g798c"/>
<dbReference type="OrthoDB" id="273230at2759"/>
<protein>
    <submittedName>
        <fullName evidence="2">Uncharacterized protein</fullName>
    </submittedName>
</protein>
<dbReference type="VEuPathDB" id="TriTrypDB:C3747_60g678c"/>
<comment type="caution">
    <text evidence="2">The sequence shown here is derived from an EMBL/GenBank/DDBJ whole genome shotgun (WGS) entry which is preliminary data.</text>
</comment>
<dbReference type="InterPro" id="IPR053325">
    <property type="entry name" value="H3-Acetyl_Activator"/>
</dbReference>
<organism evidence="2 3">
    <name type="scientific">Trypanosoma cruzi</name>
    <dbReference type="NCBI Taxonomy" id="5693"/>
    <lineage>
        <taxon>Eukaryota</taxon>
        <taxon>Discoba</taxon>
        <taxon>Euglenozoa</taxon>
        <taxon>Kinetoplastea</taxon>
        <taxon>Metakinetoplastina</taxon>
        <taxon>Trypanosomatida</taxon>
        <taxon>Trypanosomatidae</taxon>
        <taxon>Trypanosoma</taxon>
        <taxon>Schizotrypanum</taxon>
    </lineage>
</organism>
<reference evidence="2 3" key="1">
    <citation type="journal article" date="2018" name="Microb. Genom.">
        <title>Expanding an expanded genome: long-read sequencing of Trypanosoma cruzi.</title>
        <authorList>
            <person name="Berna L."/>
            <person name="Rodriguez M."/>
            <person name="Chiribao M.L."/>
            <person name="Parodi-Talice A."/>
            <person name="Pita S."/>
            <person name="Rijo G."/>
            <person name="Alvarez-Valin F."/>
            <person name="Robello C."/>
        </authorList>
    </citation>
    <scope>NUCLEOTIDE SEQUENCE [LARGE SCALE GENOMIC DNA]</scope>
    <source>
        <strain evidence="2 3">Dm28c</strain>
    </source>
</reference>
<dbReference type="VEuPathDB" id="TriTrypDB:TcBrA4_0075620"/>
<dbReference type="VEuPathDB" id="TriTrypDB:TcCL_Unassigned07125"/>
<accession>A0A2V2V2A4</accession>
<proteinExistence type="predicted"/>
<gene>
    <name evidence="2" type="ORF">C4B63_48g798c</name>
</gene>
<dbReference type="VEuPathDB" id="TriTrypDB:TcCLB.463451.4"/>
<name>A0A2V2V2A4_TRYCR</name>
<dbReference type="VEuPathDB" id="TriTrypDB:TcCLB.509599.120"/>
<keyword evidence="1" id="KW-0175">Coiled coil</keyword>
<dbReference type="EMBL" id="PRFA01000048">
    <property type="protein sequence ID" value="PWU90747.1"/>
    <property type="molecule type" value="Genomic_DNA"/>
</dbReference>